<feature type="transmembrane region" description="Helical" evidence="1">
    <location>
        <begin position="12"/>
        <end position="39"/>
    </location>
</feature>
<dbReference type="SUPFAM" id="SSF55874">
    <property type="entry name" value="ATPase domain of HSP90 chaperone/DNA topoisomerase II/histidine kinase"/>
    <property type="match status" value="1"/>
</dbReference>
<sequence>MDIKNKKLESFFLPDLCNVYAVLVLIMLSETLVMALLLVESGLVGFQWERFATLSYFVQWVSLLSVALLCQSRNFMARLALPWAVCWSMSLLMLVCFAVSYAAESLFPFLDSGKQINWLWILRNMLISAIFGGMGLRYFYVQSQWRLKSQAELSSRLQALQARIRPHFFFNSLNTVASLIAIDPDKAENMLVDLSSLFRVVLKDQDAQVDLEAEIELGRRYLNIEQQRLGDRLQLEWRLPDVIPNIQVPQLLLQPLLENAIYHGIQPLIDGGTIIISLSTLAGKSNNHQRWFLAIENDKSDSLMKSEGHQLSLPNITMRLEAIFADDAKLDFRETANQYRVMIELPEYNQNIVKV</sequence>
<proteinExistence type="predicted"/>
<feature type="transmembrane region" description="Helical" evidence="1">
    <location>
        <begin position="51"/>
        <end position="69"/>
    </location>
</feature>
<gene>
    <name evidence="3" type="ORF">A9R00_09245</name>
</gene>
<accession>A0A1Y5HUX2</accession>
<keyword evidence="1" id="KW-0472">Membrane</keyword>
<evidence type="ECO:0000256" key="1">
    <source>
        <dbReference type="SAM" id="Phobius"/>
    </source>
</evidence>
<evidence type="ECO:0000313" key="4">
    <source>
        <dbReference type="Proteomes" id="UP000227088"/>
    </source>
</evidence>
<organism evidence="3 4">
    <name type="scientific">Oleispira antarctica</name>
    <dbReference type="NCBI Taxonomy" id="188908"/>
    <lineage>
        <taxon>Bacteria</taxon>
        <taxon>Pseudomonadati</taxon>
        <taxon>Pseudomonadota</taxon>
        <taxon>Gammaproteobacteria</taxon>
        <taxon>Oceanospirillales</taxon>
        <taxon>Oceanospirillaceae</taxon>
        <taxon>Oleispira</taxon>
    </lineage>
</organism>
<dbReference type="InterPro" id="IPR050640">
    <property type="entry name" value="Bact_2-comp_sensor_kinase"/>
</dbReference>
<evidence type="ECO:0000313" key="3">
    <source>
        <dbReference type="EMBL" id="OUS39664.1"/>
    </source>
</evidence>
<protein>
    <recommendedName>
        <fullName evidence="2">Signal transduction histidine kinase internal region domain-containing protein</fullName>
    </recommendedName>
</protein>
<dbReference type="PANTHER" id="PTHR34220">
    <property type="entry name" value="SENSOR HISTIDINE KINASE YPDA"/>
    <property type="match status" value="1"/>
</dbReference>
<keyword evidence="1" id="KW-1133">Transmembrane helix</keyword>
<dbReference type="Pfam" id="PF06580">
    <property type="entry name" value="His_kinase"/>
    <property type="match status" value="1"/>
</dbReference>
<comment type="caution">
    <text evidence="3">The sequence shown here is derived from an EMBL/GenBank/DDBJ whole genome shotgun (WGS) entry which is preliminary data.</text>
</comment>
<feature type="domain" description="Signal transduction histidine kinase internal region" evidence="2">
    <location>
        <begin position="156"/>
        <end position="233"/>
    </location>
</feature>
<keyword evidence="1" id="KW-0812">Transmembrane</keyword>
<dbReference type="GO" id="GO:0016020">
    <property type="term" value="C:membrane"/>
    <property type="evidence" value="ECO:0007669"/>
    <property type="project" value="InterPro"/>
</dbReference>
<dbReference type="AlphaFoldDB" id="A0A1Y5HUX2"/>
<dbReference type="InterPro" id="IPR036890">
    <property type="entry name" value="HATPase_C_sf"/>
</dbReference>
<dbReference type="EMBL" id="MABE01000534">
    <property type="protein sequence ID" value="OUS39664.1"/>
    <property type="molecule type" value="Genomic_DNA"/>
</dbReference>
<reference evidence="4" key="1">
    <citation type="journal article" date="2017" name="Proc. Natl. Acad. Sci. U.S.A.">
        <title>Simulation of Deepwater Horizon oil plume reveals substrate specialization within a complex community of hydrocarbon degraders.</title>
        <authorList>
            <person name="Hu P."/>
            <person name="Dubinsky E.A."/>
            <person name="Probst A.J."/>
            <person name="Wang J."/>
            <person name="Sieber C.M.K."/>
            <person name="Tom L.M."/>
            <person name="Gardinali P."/>
            <person name="Banfield J.F."/>
            <person name="Atlas R.M."/>
            <person name="Andersen G.L."/>
        </authorList>
    </citation>
    <scope>NUCLEOTIDE SEQUENCE [LARGE SCALE GENOMIC DNA]</scope>
</reference>
<dbReference type="InterPro" id="IPR010559">
    <property type="entry name" value="Sig_transdc_His_kin_internal"/>
</dbReference>
<dbReference type="Proteomes" id="UP000227088">
    <property type="component" value="Unassembled WGS sequence"/>
</dbReference>
<evidence type="ECO:0000259" key="2">
    <source>
        <dbReference type="Pfam" id="PF06580"/>
    </source>
</evidence>
<feature type="transmembrane region" description="Helical" evidence="1">
    <location>
        <begin position="118"/>
        <end position="140"/>
    </location>
</feature>
<name>A0A1Y5HUX2_OLEAN</name>
<dbReference type="GO" id="GO:0000155">
    <property type="term" value="F:phosphorelay sensor kinase activity"/>
    <property type="evidence" value="ECO:0007669"/>
    <property type="project" value="InterPro"/>
</dbReference>
<feature type="transmembrane region" description="Helical" evidence="1">
    <location>
        <begin position="81"/>
        <end position="103"/>
    </location>
</feature>
<dbReference type="PANTHER" id="PTHR34220:SF7">
    <property type="entry name" value="SENSOR HISTIDINE KINASE YPDA"/>
    <property type="match status" value="1"/>
</dbReference>